<dbReference type="AlphaFoldDB" id="A0AAF0CQP5"/>
<accession>A0AAF0CQP5</accession>
<dbReference type="PANTHER" id="PTHR12526">
    <property type="entry name" value="GLYCOSYLTRANSFERASE"/>
    <property type="match status" value="1"/>
</dbReference>
<sequence>MKILVVQDFLRSGGTERQSVLLAEGFASAGHATHLVTFRPGGPLQPPAPPDRLTIHSLQKRDSRLDWWAPGLVRYAKQHQPDIVLCMGRMANCYGGALQDALPNNAVVSTLRTGKPLPWLFKRSLQRTRQVIANSRAARDAAVADHGVPAAQIAVIHNALVFEPTDAASTEPSDLRSDHGASASTVVMLDVAMFRPEKNHIALVEILATLVPEFDVQLWLAGDGPALAACRDRASALGISDRVRFLGWSSDPKPFYLAADIAVHASRRESLSNFLIEAQAHGLPAVAYDALGVGETFLPGETGYLIPRDDAEAFRAKLITLIENTSMRERMGARARSFADENFSTQRQIDAYLERFQTLSNPPASP</sequence>
<dbReference type="InterPro" id="IPR028098">
    <property type="entry name" value="Glyco_trans_4-like_N"/>
</dbReference>
<dbReference type="InterPro" id="IPR001296">
    <property type="entry name" value="Glyco_trans_1"/>
</dbReference>
<dbReference type="Gene3D" id="3.40.50.2000">
    <property type="entry name" value="Glycogen Phosphorylase B"/>
    <property type="match status" value="2"/>
</dbReference>
<organism evidence="3 4">
    <name type="scientific">Synoicihabitans lomoniglobus</name>
    <dbReference type="NCBI Taxonomy" id="2909285"/>
    <lineage>
        <taxon>Bacteria</taxon>
        <taxon>Pseudomonadati</taxon>
        <taxon>Verrucomicrobiota</taxon>
        <taxon>Opitutia</taxon>
        <taxon>Opitutales</taxon>
        <taxon>Opitutaceae</taxon>
        <taxon>Synoicihabitans</taxon>
    </lineage>
</organism>
<keyword evidence="4" id="KW-1185">Reference proteome</keyword>
<evidence type="ECO:0000259" key="2">
    <source>
        <dbReference type="Pfam" id="PF13439"/>
    </source>
</evidence>
<dbReference type="Pfam" id="PF13439">
    <property type="entry name" value="Glyco_transf_4"/>
    <property type="match status" value="1"/>
</dbReference>
<name>A0AAF0CQP5_9BACT</name>
<dbReference type="CDD" id="cd03801">
    <property type="entry name" value="GT4_PimA-like"/>
    <property type="match status" value="1"/>
</dbReference>
<evidence type="ECO:0000313" key="4">
    <source>
        <dbReference type="Proteomes" id="UP001218638"/>
    </source>
</evidence>
<dbReference type="Pfam" id="PF00534">
    <property type="entry name" value="Glycos_transf_1"/>
    <property type="match status" value="1"/>
</dbReference>
<proteinExistence type="predicted"/>
<reference evidence="3" key="1">
    <citation type="submission" date="2023-03" db="EMBL/GenBank/DDBJ databases">
        <title>Lomoglobus Profundus gen. nov., sp. nov., a novel member of the phylum Verrucomicrobia, isolated from deep-marine sediment of South China Sea.</title>
        <authorList>
            <person name="Ahmad T."/>
            <person name="Ishaq S.E."/>
            <person name="Wang F."/>
        </authorList>
    </citation>
    <scope>NUCLEOTIDE SEQUENCE</scope>
    <source>
        <strain evidence="3">LMO-M01</strain>
    </source>
</reference>
<dbReference type="EMBL" id="CP119075">
    <property type="protein sequence ID" value="WED66292.1"/>
    <property type="molecule type" value="Genomic_DNA"/>
</dbReference>
<dbReference type="SUPFAM" id="SSF53756">
    <property type="entry name" value="UDP-Glycosyltransferase/glycogen phosphorylase"/>
    <property type="match status" value="1"/>
</dbReference>
<dbReference type="GO" id="GO:0016757">
    <property type="term" value="F:glycosyltransferase activity"/>
    <property type="evidence" value="ECO:0007669"/>
    <property type="project" value="InterPro"/>
</dbReference>
<dbReference type="RefSeq" id="WP_330927908.1">
    <property type="nucleotide sequence ID" value="NZ_CP119075.1"/>
</dbReference>
<feature type="domain" description="Glycosyl transferase family 1" evidence="1">
    <location>
        <begin position="178"/>
        <end position="337"/>
    </location>
</feature>
<dbReference type="Proteomes" id="UP001218638">
    <property type="component" value="Chromosome"/>
</dbReference>
<evidence type="ECO:0000313" key="3">
    <source>
        <dbReference type="EMBL" id="WED66292.1"/>
    </source>
</evidence>
<protein>
    <submittedName>
        <fullName evidence="3">Glycosyltransferase family 4 protein</fullName>
    </submittedName>
</protein>
<feature type="domain" description="Glycosyltransferase subfamily 4-like N-terminal" evidence="2">
    <location>
        <begin position="13"/>
        <end position="159"/>
    </location>
</feature>
<evidence type="ECO:0000259" key="1">
    <source>
        <dbReference type="Pfam" id="PF00534"/>
    </source>
</evidence>
<gene>
    <name evidence="3" type="ORF">PXH66_05450</name>
</gene>
<dbReference type="KEGG" id="slom:PXH66_05450"/>